<proteinExistence type="predicted"/>
<dbReference type="InterPro" id="IPR007219">
    <property type="entry name" value="XnlR_reg_dom"/>
</dbReference>
<feature type="compositionally biased region" description="Polar residues" evidence="6">
    <location>
        <begin position="200"/>
        <end position="210"/>
    </location>
</feature>
<dbReference type="GO" id="GO:0003677">
    <property type="term" value="F:DNA binding"/>
    <property type="evidence" value="ECO:0007669"/>
    <property type="project" value="UniProtKB-KW"/>
</dbReference>
<evidence type="ECO:0000256" key="3">
    <source>
        <dbReference type="ARBA" id="ARBA00023125"/>
    </source>
</evidence>
<keyword evidence="2" id="KW-0805">Transcription regulation</keyword>
<accession>A0A2S4PV95</accession>
<evidence type="ECO:0000256" key="5">
    <source>
        <dbReference type="ARBA" id="ARBA00023242"/>
    </source>
</evidence>
<gene>
    <name evidence="8" type="ORF">EPUL_004308</name>
</gene>
<feature type="non-terminal residue" evidence="8">
    <location>
        <position position="750"/>
    </location>
</feature>
<comment type="caution">
    <text evidence="8">The sequence shown here is derived from an EMBL/GenBank/DDBJ whole genome shotgun (WGS) entry which is preliminary data.</text>
</comment>
<dbReference type="Gene3D" id="4.10.240.10">
    <property type="entry name" value="Zn(2)-C6 fungal-type DNA-binding domain"/>
    <property type="match status" value="1"/>
</dbReference>
<evidence type="ECO:0000313" key="9">
    <source>
        <dbReference type="Proteomes" id="UP000237438"/>
    </source>
</evidence>
<keyword evidence="4" id="KW-0804">Transcription</keyword>
<dbReference type="PANTHER" id="PTHR31668">
    <property type="entry name" value="GLUCOSE TRANSPORT TRANSCRIPTION REGULATOR RGT1-RELATED-RELATED"/>
    <property type="match status" value="1"/>
</dbReference>
<feature type="region of interest" description="Disordered" evidence="6">
    <location>
        <begin position="1"/>
        <end position="33"/>
    </location>
</feature>
<evidence type="ECO:0000256" key="6">
    <source>
        <dbReference type="SAM" id="MobiDB-lite"/>
    </source>
</evidence>
<dbReference type="EMBL" id="PEDP01000452">
    <property type="protein sequence ID" value="POS85937.1"/>
    <property type="molecule type" value="Genomic_DNA"/>
</dbReference>
<dbReference type="AlphaFoldDB" id="A0A2S4PV95"/>
<dbReference type="SMART" id="SM00906">
    <property type="entry name" value="Fungal_trans"/>
    <property type="match status" value="1"/>
</dbReference>
<dbReference type="SUPFAM" id="SSF57701">
    <property type="entry name" value="Zn2/Cys6 DNA-binding domain"/>
    <property type="match status" value="1"/>
</dbReference>
<dbReference type="SMART" id="SM00066">
    <property type="entry name" value="GAL4"/>
    <property type="match status" value="1"/>
</dbReference>
<dbReference type="PROSITE" id="PS00463">
    <property type="entry name" value="ZN2_CY6_FUNGAL_1"/>
    <property type="match status" value="1"/>
</dbReference>
<dbReference type="CDD" id="cd12148">
    <property type="entry name" value="fungal_TF_MHR"/>
    <property type="match status" value="1"/>
</dbReference>
<dbReference type="InterPro" id="IPR036864">
    <property type="entry name" value="Zn2-C6_fun-type_DNA-bd_sf"/>
</dbReference>
<dbReference type="GO" id="GO:0000981">
    <property type="term" value="F:DNA-binding transcription factor activity, RNA polymerase II-specific"/>
    <property type="evidence" value="ECO:0007669"/>
    <property type="project" value="InterPro"/>
</dbReference>
<keyword evidence="3" id="KW-0238">DNA-binding</keyword>
<dbReference type="GO" id="GO:0008270">
    <property type="term" value="F:zinc ion binding"/>
    <property type="evidence" value="ECO:0007669"/>
    <property type="project" value="InterPro"/>
</dbReference>
<dbReference type="PANTHER" id="PTHR31668:SF26">
    <property type="entry name" value="GLUCOSE TRANSPORT TRANSCRIPTION REGULATOR RGT1-RELATED"/>
    <property type="match status" value="1"/>
</dbReference>
<feature type="region of interest" description="Disordered" evidence="6">
    <location>
        <begin position="257"/>
        <end position="276"/>
    </location>
</feature>
<name>A0A2S4PV95_9PEZI</name>
<evidence type="ECO:0000256" key="1">
    <source>
        <dbReference type="ARBA" id="ARBA00022723"/>
    </source>
</evidence>
<feature type="region of interest" description="Disordered" evidence="6">
    <location>
        <begin position="194"/>
        <end position="217"/>
    </location>
</feature>
<dbReference type="GO" id="GO:0006351">
    <property type="term" value="P:DNA-templated transcription"/>
    <property type="evidence" value="ECO:0007669"/>
    <property type="project" value="InterPro"/>
</dbReference>
<evidence type="ECO:0000313" key="8">
    <source>
        <dbReference type="EMBL" id="POS85937.1"/>
    </source>
</evidence>
<dbReference type="InterPro" id="IPR001138">
    <property type="entry name" value="Zn2Cys6_DnaBD"/>
</dbReference>
<protein>
    <recommendedName>
        <fullName evidence="7">Zn(2)-C6 fungal-type domain-containing protein</fullName>
    </recommendedName>
</protein>
<reference evidence="8 9" key="1">
    <citation type="submission" date="2017-10" db="EMBL/GenBank/DDBJ databases">
        <title>Development of genomic resources for the powdery mildew, Erysiphe pulchra.</title>
        <authorList>
            <person name="Wadl P.A."/>
            <person name="Mack B.M."/>
            <person name="Moore G."/>
            <person name="Beltz S.B."/>
        </authorList>
    </citation>
    <scope>NUCLEOTIDE SEQUENCE [LARGE SCALE GENOMIC DNA]</scope>
    <source>
        <strain evidence="8">Cflorida</strain>
    </source>
</reference>
<dbReference type="Pfam" id="PF00172">
    <property type="entry name" value="Zn_clus"/>
    <property type="match status" value="1"/>
</dbReference>
<keyword evidence="1" id="KW-0479">Metal-binding</keyword>
<dbReference type="PROSITE" id="PS50048">
    <property type="entry name" value="ZN2_CY6_FUNGAL_2"/>
    <property type="match status" value="1"/>
</dbReference>
<organism evidence="8 9">
    <name type="scientific">Erysiphe pulchra</name>
    <dbReference type="NCBI Taxonomy" id="225359"/>
    <lineage>
        <taxon>Eukaryota</taxon>
        <taxon>Fungi</taxon>
        <taxon>Dikarya</taxon>
        <taxon>Ascomycota</taxon>
        <taxon>Pezizomycotina</taxon>
        <taxon>Leotiomycetes</taxon>
        <taxon>Erysiphales</taxon>
        <taxon>Erysiphaceae</taxon>
        <taxon>Erysiphe</taxon>
    </lineage>
</organism>
<dbReference type="Pfam" id="PF04082">
    <property type="entry name" value="Fungal_trans"/>
    <property type="match status" value="1"/>
</dbReference>
<keyword evidence="9" id="KW-1185">Reference proteome</keyword>
<evidence type="ECO:0000256" key="2">
    <source>
        <dbReference type="ARBA" id="ARBA00023015"/>
    </source>
</evidence>
<keyword evidence="5" id="KW-0539">Nucleus</keyword>
<sequence length="750" mass="84482">MQLYPSPTAAAADNGGPFYSNNSQNQQQSDLPNPDELQLTAQLTSMMSVAQNGTIQDNQASQVQSHRNAGHQYENEHDQNAHLQSASGNLDQLRGQYGAHDGLPAPRKRTKVSRACDECRRKKIRCDATTDQNNENCSNCKRVGARCQFSRVPMKRGPSKGYIKELADRLHTLEGAMHSGEIVQQYIPQSENPILRRSSGDFSPPQNAGSASRKRRMSTVTDFGPYLVQQPLATWNQPPQDSSRHLLQSTNGLVSPQTTLHRSQTLSESATSPSSLQVPIWRDEPVQFRQQNNTIDDIGQAQFSPKREIEIDNTTLEVYYKVIQPTYCILPFSKSQVIAQLENCPVPLCEATCHAISSAVRFFSQSDTSPTPESITTRRSTQHILESSLEDATSRPLRINILYLQVMLLLAIAAEMRALCYSRATGGYSRSVWISNAISLAYSIKIFLHKPKKVNDINMETDEHFARRLWWSIYVMERWNSASTSSPFLIPDSASVLYPDDLPLLGETLWNLARLSTILGHVSTIITVSSELPLFSVPLASVYSASVKGELERFRESFLNTESQPLVLMAYWHIRILVELQLVDSDPNDLVDIATNAINHISQNSDFDSPLRYHFISLIILTLIELLDYEMTKSQSETQIDLIFGKKLISPDWEVVIRTMVMRKRTPRINISAHPMKVDTDHNVEIENLVRLADLATAAEATRDSDVGMTNTESSQVSSPFRYYNNLRNQVRNGYLTVFTNELVRIYKLL</sequence>
<dbReference type="CDD" id="cd00067">
    <property type="entry name" value="GAL4"/>
    <property type="match status" value="1"/>
</dbReference>
<feature type="compositionally biased region" description="Low complexity" evidence="6">
    <location>
        <begin position="20"/>
        <end position="29"/>
    </location>
</feature>
<dbReference type="STRING" id="225359.A0A2S4PV95"/>
<dbReference type="OrthoDB" id="5426978at2759"/>
<evidence type="ECO:0000259" key="7">
    <source>
        <dbReference type="PROSITE" id="PS50048"/>
    </source>
</evidence>
<feature type="domain" description="Zn(2)-C6 fungal-type" evidence="7">
    <location>
        <begin position="115"/>
        <end position="149"/>
    </location>
</feature>
<dbReference type="InterPro" id="IPR050797">
    <property type="entry name" value="Carb_Metab_Trans_Reg"/>
</dbReference>
<dbReference type="Proteomes" id="UP000237438">
    <property type="component" value="Unassembled WGS sequence"/>
</dbReference>
<evidence type="ECO:0000256" key="4">
    <source>
        <dbReference type="ARBA" id="ARBA00023163"/>
    </source>
</evidence>